<dbReference type="Gene3D" id="3.90.245.10">
    <property type="entry name" value="Ribonucleoside hydrolase-like"/>
    <property type="match status" value="1"/>
</dbReference>
<feature type="domain" description="Inosine/uridine-preferring nucleoside hydrolase" evidence="5">
    <location>
        <begin position="41"/>
        <end position="354"/>
    </location>
</feature>
<dbReference type="Pfam" id="PF01156">
    <property type="entry name" value="IU_nuc_hydro"/>
    <property type="match status" value="1"/>
</dbReference>
<dbReference type="Proteomes" id="UP000249229">
    <property type="component" value="Unassembled WGS sequence"/>
</dbReference>
<evidence type="ECO:0000313" key="7">
    <source>
        <dbReference type="Proteomes" id="UP000249229"/>
    </source>
</evidence>
<dbReference type="GO" id="GO:0005829">
    <property type="term" value="C:cytosol"/>
    <property type="evidence" value="ECO:0007669"/>
    <property type="project" value="TreeGrafter"/>
</dbReference>
<accession>A0A2W5PBV2</accession>
<reference evidence="6 7" key="1">
    <citation type="submission" date="2017-08" db="EMBL/GenBank/DDBJ databases">
        <title>Infants hospitalized years apart are colonized by the same room-sourced microbial strains.</title>
        <authorList>
            <person name="Brooks B."/>
            <person name="Olm M.R."/>
            <person name="Firek B.A."/>
            <person name="Baker R."/>
            <person name="Thomas B.C."/>
            <person name="Morowitz M.J."/>
            <person name="Banfield J.F."/>
        </authorList>
    </citation>
    <scope>NUCLEOTIDE SEQUENCE [LARGE SCALE GENOMIC DNA]</scope>
    <source>
        <strain evidence="6">S2_005_001_R1_22</strain>
    </source>
</reference>
<dbReference type="InterPro" id="IPR001910">
    <property type="entry name" value="Inosine/uridine_hydrolase_dom"/>
</dbReference>
<dbReference type="InterPro" id="IPR023186">
    <property type="entry name" value="IUNH"/>
</dbReference>
<keyword evidence="1 6" id="KW-0378">Hydrolase</keyword>
<evidence type="ECO:0000256" key="2">
    <source>
        <dbReference type="ARBA" id="ARBA00023295"/>
    </source>
</evidence>
<dbReference type="EMBL" id="QFQI01000005">
    <property type="protein sequence ID" value="PZQ60385.1"/>
    <property type="molecule type" value="Genomic_DNA"/>
</dbReference>
<dbReference type="InterPro" id="IPR036452">
    <property type="entry name" value="Ribo_hydro-like"/>
</dbReference>
<keyword evidence="2" id="KW-0326">Glycosidase</keyword>
<evidence type="ECO:0000256" key="3">
    <source>
        <dbReference type="SAM" id="MobiDB-lite"/>
    </source>
</evidence>
<evidence type="ECO:0000259" key="5">
    <source>
        <dbReference type="Pfam" id="PF01156"/>
    </source>
</evidence>
<dbReference type="PANTHER" id="PTHR12304">
    <property type="entry name" value="INOSINE-URIDINE PREFERRING NUCLEOSIDE HYDROLASE"/>
    <property type="match status" value="1"/>
</dbReference>
<protein>
    <submittedName>
        <fullName evidence="6">Nucleoside hydrolase</fullName>
    </submittedName>
</protein>
<dbReference type="GO" id="GO:0008477">
    <property type="term" value="F:purine nucleosidase activity"/>
    <property type="evidence" value="ECO:0007669"/>
    <property type="project" value="TreeGrafter"/>
</dbReference>
<feature type="chain" id="PRO_5016111281" evidence="4">
    <location>
        <begin position="24"/>
        <end position="372"/>
    </location>
</feature>
<feature type="region of interest" description="Disordered" evidence="3">
    <location>
        <begin position="125"/>
        <end position="146"/>
    </location>
</feature>
<evidence type="ECO:0000256" key="1">
    <source>
        <dbReference type="ARBA" id="ARBA00022801"/>
    </source>
</evidence>
<comment type="caution">
    <text evidence="6">The sequence shown here is derived from an EMBL/GenBank/DDBJ whole genome shotgun (WGS) entry which is preliminary data.</text>
</comment>
<dbReference type="GO" id="GO:0006152">
    <property type="term" value="P:purine nucleoside catabolic process"/>
    <property type="evidence" value="ECO:0007669"/>
    <property type="project" value="TreeGrafter"/>
</dbReference>
<sequence length="372" mass="40496">MGSRRLTLLLALLALLLGLPAAAQERRLVVIDDEGFGLGHAMLLDAPEVEVLGITTSSGNVWANRATALALRGLERMGRTEVPVVQGATYPLVNSEALSDRWEALYGKLTWKGAWMKAWVEPTRQSTPPYHGPDDPVDLPDGNPATRASPEIAANFLIRTVRAHPGEVTIIALGPLTNLALAHRLDPAFAGLARELVYMGGSLNPQQVRPGTSATEFAREFADSPRREFNARFDPEAASIVSRSPWRSLTVVPVDPSTATELTPALLARLKAEAAPDVARWIGGMEPGFPLWDEVAAAVWLDPAIATRTEDVFVDYDTMFGPHYGDMLSWHPGYQPGVGERRATVIRTVDPARVEALMIRLLRAPAVRSRAR</sequence>
<organism evidence="6 7">
    <name type="scientific">Sphingomonas taxi</name>
    <dbReference type="NCBI Taxonomy" id="1549858"/>
    <lineage>
        <taxon>Bacteria</taxon>
        <taxon>Pseudomonadati</taxon>
        <taxon>Pseudomonadota</taxon>
        <taxon>Alphaproteobacteria</taxon>
        <taxon>Sphingomonadales</taxon>
        <taxon>Sphingomonadaceae</taxon>
        <taxon>Sphingomonas</taxon>
    </lineage>
</organism>
<feature type="signal peptide" evidence="4">
    <location>
        <begin position="1"/>
        <end position="23"/>
    </location>
</feature>
<dbReference type="AlphaFoldDB" id="A0A2W5PBV2"/>
<gene>
    <name evidence="6" type="ORF">DI544_08170</name>
</gene>
<evidence type="ECO:0000313" key="6">
    <source>
        <dbReference type="EMBL" id="PZQ60385.1"/>
    </source>
</evidence>
<dbReference type="SUPFAM" id="SSF53590">
    <property type="entry name" value="Nucleoside hydrolase"/>
    <property type="match status" value="1"/>
</dbReference>
<evidence type="ECO:0000256" key="4">
    <source>
        <dbReference type="SAM" id="SignalP"/>
    </source>
</evidence>
<dbReference type="PANTHER" id="PTHR12304:SF4">
    <property type="entry name" value="URIDINE NUCLEOSIDASE"/>
    <property type="match status" value="1"/>
</dbReference>
<name>A0A2W5PBV2_9SPHN</name>
<keyword evidence="4" id="KW-0732">Signal</keyword>
<proteinExistence type="predicted"/>